<dbReference type="GO" id="GO:0046872">
    <property type="term" value="F:metal ion binding"/>
    <property type="evidence" value="ECO:0007669"/>
    <property type="project" value="UniProtKB-KW"/>
</dbReference>
<organism evidence="4 5">
    <name type="scientific">Lichenifustis flavocetrariae</name>
    <dbReference type="NCBI Taxonomy" id="2949735"/>
    <lineage>
        <taxon>Bacteria</taxon>
        <taxon>Pseudomonadati</taxon>
        <taxon>Pseudomonadota</taxon>
        <taxon>Alphaproteobacteria</taxon>
        <taxon>Hyphomicrobiales</taxon>
        <taxon>Lichenihabitantaceae</taxon>
        <taxon>Lichenifustis</taxon>
    </lineage>
</organism>
<dbReference type="Pfam" id="PF05163">
    <property type="entry name" value="DinB"/>
    <property type="match status" value="1"/>
</dbReference>
<dbReference type="InterPro" id="IPR007837">
    <property type="entry name" value="DinB"/>
</dbReference>
<sequence length="170" mass="19377">MHNHFRMMAAYNAWANDRLYAAAAALSNVDYRADRGAFFKSVHGTFNHLLVTDRIWMRRFTEIGPQPIRLDEILFDDLAGLRPARDAEDRRIAAYVDTLQALDLDRVIRYTRASTPEPIEQRLAPALAHLFNHQTHHRGQVHAVLTGLTGKAPELDLLFFQRTPAGRSFG</sequence>
<dbReference type="SUPFAM" id="SSF109854">
    <property type="entry name" value="DinB/YfiT-like putative metalloenzymes"/>
    <property type="match status" value="1"/>
</dbReference>
<evidence type="ECO:0000256" key="2">
    <source>
        <dbReference type="ARBA" id="ARBA00022723"/>
    </source>
</evidence>
<proteinExistence type="inferred from homology"/>
<dbReference type="InterPro" id="IPR034660">
    <property type="entry name" value="DinB/YfiT-like"/>
</dbReference>
<feature type="binding site" evidence="3">
    <location>
        <position position="137"/>
    </location>
    <ligand>
        <name>a divalent metal cation</name>
        <dbReference type="ChEBI" id="CHEBI:60240"/>
    </ligand>
</feature>
<dbReference type="PANTHER" id="PTHR37302:SF1">
    <property type="entry name" value="PROTEIN DINB"/>
    <property type="match status" value="1"/>
</dbReference>
<keyword evidence="5" id="KW-1185">Reference proteome</keyword>
<accession>A0AA42CKD3</accession>
<dbReference type="PANTHER" id="PTHR37302">
    <property type="entry name" value="SLR1116 PROTEIN"/>
    <property type="match status" value="1"/>
</dbReference>
<dbReference type="Proteomes" id="UP001165667">
    <property type="component" value="Unassembled WGS sequence"/>
</dbReference>
<dbReference type="RefSeq" id="WP_282585498.1">
    <property type="nucleotide sequence ID" value="NZ_JAMOIM010000008.1"/>
</dbReference>
<reference evidence="4" key="1">
    <citation type="submission" date="2022-05" db="EMBL/GenBank/DDBJ databases">
        <authorList>
            <person name="Pankratov T."/>
        </authorList>
    </citation>
    <scope>NUCLEOTIDE SEQUENCE</scope>
    <source>
        <strain evidence="4">BP6-180914</strain>
    </source>
</reference>
<feature type="binding site" evidence="3">
    <location>
        <position position="48"/>
    </location>
    <ligand>
        <name>a divalent metal cation</name>
        <dbReference type="ChEBI" id="CHEBI:60240"/>
    </ligand>
</feature>
<keyword evidence="2 3" id="KW-0479">Metal-binding</keyword>
<gene>
    <name evidence="4" type="ORF">M8523_13990</name>
</gene>
<dbReference type="EMBL" id="JAMOIM010000008">
    <property type="protein sequence ID" value="MCW6509136.1"/>
    <property type="molecule type" value="Genomic_DNA"/>
</dbReference>
<evidence type="ECO:0000313" key="5">
    <source>
        <dbReference type="Proteomes" id="UP001165667"/>
    </source>
</evidence>
<dbReference type="AlphaFoldDB" id="A0AA42CKD3"/>
<evidence type="ECO:0000313" key="4">
    <source>
        <dbReference type="EMBL" id="MCW6509136.1"/>
    </source>
</evidence>
<comment type="caution">
    <text evidence="4">The sequence shown here is derived from an EMBL/GenBank/DDBJ whole genome shotgun (WGS) entry which is preliminary data.</text>
</comment>
<name>A0AA42CKD3_9HYPH</name>
<evidence type="ECO:0000256" key="3">
    <source>
        <dbReference type="PIRSR" id="PIRSR607837-1"/>
    </source>
</evidence>
<comment type="similarity">
    <text evidence="1">Belongs to the DinB family.</text>
</comment>
<dbReference type="Gene3D" id="1.20.120.450">
    <property type="entry name" value="dinb family like domain"/>
    <property type="match status" value="1"/>
</dbReference>
<evidence type="ECO:0000256" key="1">
    <source>
        <dbReference type="ARBA" id="ARBA00008635"/>
    </source>
</evidence>
<feature type="binding site" evidence="3">
    <location>
        <position position="133"/>
    </location>
    <ligand>
        <name>a divalent metal cation</name>
        <dbReference type="ChEBI" id="CHEBI:60240"/>
    </ligand>
</feature>
<protein>
    <submittedName>
        <fullName evidence="4">DinB family protein</fullName>
    </submittedName>
</protein>